<dbReference type="InterPro" id="IPR011009">
    <property type="entry name" value="Kinase-like_dom_sf"/>
</dbReference>
<sequence length="109" mass="11979">QRIQREVVIWRDINHPNILPVIGYKKSPLPLLVSLWCQNGNIADFIESNPGLTDLCGATRGLAHLRSRTPPIFHGNIVPQSVIIQDNLEAALCGPGLLWVLAPQESLGL</sequence>
<feature type="non-terminal residue" evidence="4">
    <location>
        <position position="109"/>
    </location>
</feature>
<keyword evidence="1" id="KW-0547">Nucleotide-binding</keyword>
<dbReference type="PANTHER" id="PTHR27001:SF931">
    <property type="entry name" value="OS11G0664100 PROTEIN"/>
    <property type="match status" value="1"/>
</dbReference>
<keyword evidence="2" id="KW-0067">ATP-binding</keyword>
<dbReference type="HOGENOM" id="CLU_000288_7_22_1"/>
<accession>A0A0C3K446</accession>
<reference evidence="5" key="2">
    <citation type="submission" date="2015-01" db="EMBL/GenBank/DDBJ databases">
        <title>Evolutionary Origins and Diversification of the Mycorrhizal Mutualists.</title>
        <authorList>
            <consortium name="DOE Joint Genome Institute"/>
            <consortium name="Mycorrhizal Genomics Consortium"/>
            <person name="Kohler A."/>
            <person name="Kuo A."/>
            <person name="Nagy L.G."/>
            <person name="Floudas D."/>
            <person name="Copeland A."/>
            <person name="Barry K.W."/>
            <person name="Cichocki N."/>
            <person name="Veneault-Fourrey C."/>
            <person name="LaButti K."/>
            <person name="Lindquist E.A."/>
            <person name="Lipzen A."/>
            <person name="Lundell T."/>
            <person name="Morin E."/>
            <person name="Murat C."/>
            <person name="Riley R."/>
            <person name="Ohm R."/>
            <person name="Sun H."/>
            <person name="Tunlid A."/>
            <person name="Henrissat B."/>
            <person name="Grigoriev I.V."/>
            <person name="Hibbett D.S."/>
            <person name="Martin F."/>
        </authorList>
    </citation>
    <scope>NUCLEOTIDE SEQUENCE [LARGE SCALE GENOMIC DNA]</scope>
    <source>
        <strain evidence="5">MUT 4182</strain>
    </source>
</reference>
<dbReference type="EMBL" id="KN823635">
    <property type="protein sequence ID" value="KIO16208.1"/>
    <property type="molecule type" value="Genomic_DNA"/>
</dbReference>
<evidence type="ECO:0000256" key="2">
    <source>
        <dbReference type="ARBA" id="ARBA00022840"/>
    </source>
</evidence>
<feature type="non-terminal residue" evidence="4">
    <location>
        <position position="1"/>
    </location>
</feature>
<keyword evidence="5" id="KW-1185">Reference proteome</keyword>
<evidence type="ECO:0000313" key="4">
    <source>
        <dbReference type="EMBL" id="KIO16208.1"/>
    </source>
</evidence>
<dbReference type="AlphaFoldDB" id="A0A0C3K446"/>
<dbReference type="Gene3D" id="1.10.510.10">
    <property type="entry name" value="Transferase(Phosphotransferase) domain 1"/>
    <property type="match status" value="1"/>
</dbReference>
<gene>
    <name evidence="4" type="ORF">M407DRAFT_52512</name>
</gene>
<evidence type="ECO:0000259" key="3">
    <source>
        <dbReference type="PROSITE" id="PS50011"/>
    </source>
</evidence>
<organism evidence="4 5">
    <name type="scientific">Tulasnella calospora MUT 4182</name>
    <dbReference type="NCBI Taxonomy" id="1051891"/>
    <lineage>
        <taxon>Eukaryota</taxon>
        <taxon>Fungi</taxon>
        <taxon>Dikarya</taxon>
        <taxon>Basidiomycota</taxon>
        <taxon>Agaricomycotina</taxon>
        <taxon>Agaricomycetes</taxon>
        <taxon>Cantharellales</taxon>
        <taxon>Tulasnellaceae</taxon>
        <taxon>Tulasnella</taxon>
    </lineage>
</organism>
<dbReference type="GO" id="GO:0005886">
    <property type="term" value="C:plasma membrane"/>
    <property type="evidence" value="ECO:0007669"/>
    <property type="project" value="TreeGrafter"/>
</dbReference>
<dbReference type="GO" id="GO:0004672">
    <property type="term" value="F:protein kinase activity"/>
    <property type="evidence" value="ECO:0007669"/>
    <property type="project" value="InterPro"/>
</dbReference>
<reference evidence="4 5" key="1">
    <citation type="submission" date="2014-04" db="EMBL/GenBank/DDBJ databases">
        <authorList>
            <consortium name="DOE Joint Genome Institute"/>
            <person name="Kuo A."/>
            <person name="Girlanda M."/>
            <person name="Perotto S."/>
            <person name="Kohler A."/>
            <person name="Nagy L.G."/>
            <person name="Floudas D."/>
            <person name="Copeland A."/>
            <person name="Barry K.W."/>
            <person name="Cichocki N."/>
            <person name="Veneault-Fourrey C."/>
            <person name="LaButti K."/>
            <person name="Lindquist E.A."/>
            <person name="Lipzen A."/>
            <person name="Lundell T."/>
            <person name="Morin E."/>
            <person name="Murat C."/>
            <person name="Sun H."/>
            <person name="Tunlid A."/>
            <person name="Henrissat B."/>
            <person name="Grigoriev I.V."/>
            <person name="Hibbett D.S."/>
            <person name="Martin F."/>
            <person name="Nordberg H.P."/>
            <person name="Cantor M.N."/>
            <person name="Hua S.X."/>
        </authorList>
    </citation>
    <scope>NUCLEOTIDE SEQUENCE [LARGE SCALE GENOMIC DNA]</scope>
    <source>
        <strain evidence="4 5">MUT 4182</strain>
    </source>
</reference>
<dbReference type="GO" id="GO:0005524">
    <property type="term" value="F:ATP binding"/>
    <property type="evidence" value="ECO:0007669"/>
    <property type="project" value="UniProtKB-KW"/>
</dbReference>
<dbReference type="InterPro" id="IPR000719">
    <property type="entry name" value="Prot_kinase_dom"/>
</dbReference>
<evidence type="ECO:0000313" key="5">
    <source>
        <dbReference type="Proteomes" id="UP000054248"/>
    </source>
</evidence>
<dbReference type="SUPFAM" id="SSF56112">
    <property type="entry name" value="Protein kinase-like (PK-like)"/>
    <property type="match status" value="1"/>
</dbReference>
<dbReference type="OrthoDB" id="4062651at2759"/>
<dbReference type="Proteomes" id="UP000054248">
    <property type="component" value="Unassembled WGS sequence"/>
</dbReference>
<dbReference type="PROSITE" id="PS50011">
    <property type="entry name" value="PROTEIN_KINASE_DOM"/>
    <property type="match status" value="1"/>
</dbReference>
<feature type="domain" description="Protein kinase" evidence="3">
    <location>
        <begin position="1"/>
        <end position="109"/>
    </location>
</feature>
<protein>
    <recommendedName>
        <fullName evidence="3">Protein kinase domain-containing protein</fullName>
    </recommendedName>
</protein>
<name>A0A0C3K446_9AGAM</name>
<dbReference type="PANTHER" id="PTHR27001">
    <property type="entry name" value="OS01G0253100 PROTEIN"/>
    <property type="match status" value="1"/>
</dbReference>
<proteinExistence type="predicted"/>
<evidence type="ECO:0000256" key="1">
    <source>
        <dbReference type="ARBA" id="ARBA00022741"/>
    </source>
</evidence>